<organism evidence="2 3">
    <name type="scientific">Methylobacterium phyllostachyos</name>
    <dbReference type="NCBI Taxonomy" id="582672"/>
    <lineage>
        <taxon>Bacteria</taxon>
        <taxon>Pseudomonadati</taxon>
        <taxon>Pseudomonadota</taxon>
        <taxon>Alphaproteobacteria</taxon>
        <taxon>Hyphomicrobiales</taxon>
        <taxon>Methylobacteriaceae</taxon>
        <taxon>Methylobacterium</taxon>
    </lineage>
</organism>
<name>A0A1G9S6U1_9HYPH</name>
<accession>A0A1G9S6U1</accession>
<dbReference type="Proteomes" id="UP000198704">
    <property type="component" value="Unassembled WGS sequence"/>
</dbReference>
<dbReference type="OrthoDB" id="6008408at2"/>
<evidence type="ECO:0000256" key="1">
    <source>
        <dbReference type="SAM" id="MobiDB-lite"/>
    </source>
</evidence>
<evidence type="ECO:0008006" key="4">
    <source>
        <dbReference type="Google" id="ProtNLM"/>
    </source>
</evidence>
<dbReference type="RefSeq" id="WP_091712975.1">
    <property type="nucleotide sequence ID" value="NZ_FNHS01000001.1"/>
</dbReference>
<keyword evidence="3" id="KW-1185">Reference proteome</keyword>
<proteinExistence type="predicted"/>
<dbReference type="EMBL" id="FNHS01000001">
    <property type="protein sequence ID" value="SDM31223.1"/>
    <property type="molecule type" value="Genomic_DNA"/>
</dbReference>
<dbReference type="STRING" id="582672.SAMN05216360_101518"/>
<gene>
    <name evidence="2" type="ORF">SAMN05216360_101518</name>
</gene>
<feature type="region of interest" description="Disordered" evidence="1">
    <location>
        <begin position="431"/>
        <end position="450"/>
    </location>
</feature>
<protein>
    <recommendedName>
        <fullName evidence="4">RepB-like DNA primase domain-containing protein</fullName>
    </recommendedName>
</protein>
<dbReference type="AlphaFoldDB" id="A0A1G9S6U1"/>
<sequence length="605" mass="66502">MTPLNTVVGGKASTRAPHVIVSGLRYAHEVGPLDFARILHPKGGTGQVAFGGPVATRKIDAKGHAVMTWTNKRWSPHALATRSTVDIAGARFITMATYRYHERGQPKPKKSEANIVGIGSSWVDLDSYKEEAWRDVPPSVIREVILNSCEDLGLPAPTLINFSGRGHLVVWQYQAQAWALIAPRWKAVQKTLHEKFLFLGSDRSGKSPTKWFRLPGSKNERSGQQVGMVWPPVLADMQRTTFDCLAAAVLPHARQTKAERLAAKAELVAKRLAARKPRAGLHGAKLGGRSYWETISTDPERLFALRFGTGPIPDGEGRNTWILMLAYAASWRMPAKDLPGYIRDQAARCGLEEHEAIAKTVTVVQHAGEAAQRIKKVWIDRRGPVPVERKVDPRYRPSPAYFVEELDIKPREMKRADLRMLVDEARRKANAKERVTKSRRAAGVGSRDVSQDTRREVGRVALEMRDEGLKNREVLEVFGIEQRYLDTCLRDARVVADIGSTAKPAKARKVSPVPAPVVEPETCDVIESPALADAPEGTHEVLRGTRESGDQSVDVLVADSAAAYSAVVTMVGTSLHRGRTPAESPPARRAFSCPAPVPADMEACA</sequence>
<evidence type="ECO:0000313" key="3">
    <source>
        <dbReference type="Proteomes" id="UP000198704"/>
    </source>
</evidence>
<reference evidence="3" key="1">
    <citation type="submission" date="2016-10" db="EMBL/GenBank/DDBJ databases">
        <authorList>
            <person name="Varghese N."/>
            <person name="Submissions S."/>
        </authorList>
    </citation>
    <scope>NUCLEOTIDE SEQUENCE [LARGE SCALE GENOMIC DNA]</scope>
    <source>
        <strain evidence="3">BL47</strain>
    </source>
</reference>
<evidence type="ECO:0000313" key="2">
    <source>
        <dbReference type="EMBL" id="SDM31223.1"/>
    </source>
</evidence>